<dbReference type="SUPFAM" id="SSF53756">
    <property type="entry name" value="UDP-Glycosyltransferase/glycogen phosphorylase"/>
    <property type="match status" value="1"/>
</dbReference>
<evidence type="ECO:0000313" key="2">
    <source>
        <dbReference type="EMBL" id="TRZ28809.1"/>
    </source>
</evidence>
<accession>A0A8B5VY74</accession>
<organism evidence="2 3">
    <name type="scientific">Enterococcus avium</name>
    <name type="common">Streptococcus avium</name>
    <dbReference type="NCBI Taxonomy" id="33945"/>
    <lineage>
        <taxon>Bacteria</taxon>
        <taxon>Bacillati</taxon>
        <taxon>Bacillota</taxon>
        <taxon>Bacilli</taxon>
        <taxon>Lactobacillales</taxon>
        <taxon>Enterococcaceae</taxon>
        <taxon>Enterococcus</taxon>
    </lineage>
</organism>
<evidence type="ECO:0000259" key="1">
    <source>
        <dbReference type="Pfam" id="PF00534"/>
    </source>
</evidence>
<dbReference type="Gene3D" id="3.40.50.2000">
    <property type="entry name" value="Glycogen Phosphorylase B"/>
    <property type="match status" value="2"/>
</dbReference>
<feature type="domain" description="Glycosyl transferase family 1" evidence="1">
    <location>
        <begin position="171"/>
        <end position="321"/>
    </location>
</feature>
<sequence length="345" mass="39807">MKRIIMVGPKSTGKGGISTVIKNFIDYFPNNQKYQIRYFFSWNEKGKLFYAFRAFCQLFKATHTREVVIVHFHVSQDASFYRKALLIKAIKKGTKIIFHMHAPNFEAFYNDAAKFEQRYICKVLDRVNLIVALGDDWKEYYQTLTKTKVIVVNNAVFVPQENSYQASSTNVLTFGRICERKGSQDILLLAKRIQRKMPELRFHLYGDTDDTTSKIIDRMKRLNCENVELHGWTTNQEELLKDCGLHLLPSYHEGIPMAILETMGCGIPNMATNVGGIGQVINHQENGFLVTPGDIDQMEQAIISFFSNLEKRKRFSINAKQTIHQHYSLEAYLSTWICVYDSLAD</sequence>
<dbReference type="PANTHER" id="PTHR12526">
    <property type="entry name" value="GLYCOSYLTRANSFERASE"/>
    <property type="match status" value="1"/>
</dbReference>
<dbReference type="GO" id="GO:0016757">
    <property type="term" value="F:glycosyltransferase activity"/>
    <property type="evidence" value="ECO:0007669"/>
    <property type="project" value="InterPro"/>
</dbReference>
<dbReference type="RefSeq" id="WP_144325716.1">
    <property type="nucleotide sequence ID" value="NZ_PDXQ01000002.1"/>
</dbReference>
<proteinExistence type="predicted"/>
<protein>
    <recommendedName>
        <fullName evidence="1">Glycosyl transferase family 1 domain-containing protein</fullName>
    </recommendedName>
</protein>
<comment type="caution">
    <text evidence="2">The sequence shown here is derived from an EMBL/GenBank/DDBJ whole genome shotgun (WGS) entry which is preliminary data.</text>
</comment>
<dbReference type="PANTHER" id="PTHR12526:SF630">
    <property type="entry name" value="GLYCOSYLTRANSFERASE"/>
    <property type="match status" value="1"/>
</dbReference>
<reference evidence="2 3" key="1">
    <citation type="submission" date="2017-10" db="EMBL/GenBank/DDBJ databases">
        <title>FDA dAtabase for Regulatory Grade micrObial Sequences (FDA-ARGOS): Supporting development and validation of Infectious Disease Dx tests.</title>
        <authorList>
            <person name="Campos J."/>
            <person name="Goldberg B."/>
            <person name="Tallon L.J."/>
            <person name="Sadzewicz L."/>
            <person name="Sengamalay N."/>
            <person name="Ott S."/>
            <person name="Godinez A."/>
            <person name="Nagaraj S."/>
            <person name="Vyas G."/>
            <person name="Aluvathingal J."/>
            <person name="Nadendla S."/>
            <person name="Geyer C."/>
            <person name="Nandy P."/>
            <person name="Hobson J."/>
            <person name="Sichtig H."/>
        </authorList>
    </citation>
    <scope>NUCLEOTIDE SEQUENCE [LARGE SCALE GENOMIC DNA]</scope>
    <source>
        <strain evidence="2 3">FDAARGOS_185</strain>
    </source>
</reference>
<name>A0A8B5VY74_ENTAV</name>
<dbReference type="Proteomes" id="UP000316316">
    <property type="component" value="Unassembled WGS sequence"/>
</dbReference>
<gene>
    <name evidence="2" type="ORF">AUF17_19060</name>
</gene>
<dbReference type="EMBL" id="PDXQ01000002">
    <property type="protein sequence ID" value="TRZ28809.1"/>
    <property type="molecule type" value="Genomic_DNA"/>
</dbReference>
<dbReference type="AlphaFoldDB" id="A0A8B5VY74"/>
<dbReference type="CDD" id="cd03801">
    <property type="entry name" value="GT4_PimA-like"/>
    <property type="match status" value="1"/>
</dbReference>
<dbReference type="InterPro" id="IPR001296">
    <property type="entry name" value="Glyco_trans_1"/>
</dbReference>
<dbReference type="Pfam" id="PF00534">
    <property type="entry name" value="Glycos_transf_1"/>
    <property type="match status" value="1"/>
</dbReference>
<evidence type="ECO:0000313" key="3">
    <source>
        <dbReference type="Proteomes" id="UP000316316"/>
    </source>
</evidence>